<comment type="similarity">
    <text evidence="1 5">Belongs to the heat shock protein 70 family.</text>
</comment>
<evidence type="ECO:0000256" key="5">
    <source>
        <dbReference type="RuleBase" id="RU003322"/>
    </source>
</evidence>
<proteinExistence type="inferred from homology"/>
<dbReference type="PANTHER" id="PTHR19375">
    <property type="entry name" value="HEAT SHOCK PROTEIN 70KDA"/>
    <property type="match status" value="1"/>
</dbReference>
<evidence type="ECO:0000313" key="6">
    <source>
        <dbReference type="EMBL" id="KGM99227.1"/>
    </source>
</evidence>
<reference evidence="6 7" key="1">
    <citation type="submission" date="2014-01" db="EMBL/GenBank/DDBJ databases">
        <title>Plasmidome dynamics in the species complex Clostridium novyi sensu lato converts strains of independent lineages into distinctly different pathogens.</title>
        <authorList>
            <person name="Skarin H."/>
            <person name="Segerman B."/>
        </authorList>
    </citation>
    <scope>NUCLEOTIDE SEQUENCE [LARGE SCALE GENOMIC DNA]</scope>
    <source>
        <strain evidence="6 7">4570</strain>
    </source>
</reference>
<evidence type="ECO:0008006" key="8">
    <source>
        <dbReference type="Google" id="ProtNLM"/>
    </source>
</evidence>
<protein>
    <recommendedName>
        <fullName evidence="8">Chaperone protein DnaK</fullName>
    </recommendedName>
</protein>
<name>A0AA89CSC9_CLONO</name>
<comment type="caution">
    <text evidence="6">The sequence shown here is derived from an EMBL/GenBank/DDBJ whole genome shotgun (WGS) entry which is preliminary data.</text>
</comment>
<dbReference type="EMBL" id="JDRX01000054">
    <property type="protein sequence ID" value="KGM99227.1"/>
    <property type="molecule type" value="Genomic_DNA"/>
</dbReference>
<dbReference type="FunFam" id="3.30.420.40:FF:000028">
    <property type="entry name" value="heat shock 70 kDa protein-like"/>
    <property type="match status" value="1"/>
</dbReference>
<dbReference type="Gene3D" id="3.30.420.40">
    <property type="match status" value="2"/>
</dbReference>
<gene>
    <name evidence="6" type="ORF">Z969_10790</name>
</gene>
<dbReference type="SUPFAM" id="SSF53067">
    <property type="entry name" value="Actin-like ATPase domain"/>
    <property type="match status" value="2"/>
</dbReference>
<evidence type="ECO:0000256" key="1">
    <source>
        <dbReference type="ARBA" id="ARBA00007381"/>
    </source>
</evidence>
<dbReference type="InterPro" id="IPR013126">
    <property type="entry name" value="Hsp_70_fam"/>
</dbReference>
<evidence type="ECO:0000256" key="3">
    <source>
        <dbReference type="ARBA" id="ARBA00022840"/>
    </source>
</evidence>
<dbReference type="RefSeq" id="WP_039251144.1">
    <property type="nucleotide sequence ID" value="NZ_JDRX01000054.1"/>
</dbReference>
<keyword evidence="3 5" id="KW-0067">ATP-binding</keyword>
<dbReference type="InterPro" id="IPR043129">
    <property type="entry name" value="ATPase_NBD"/>
</dbReference>
<dbReference type="GO" id="GO:0140662">
    <property type="term" value="F:ATP-dependent protein folding chaperone"/>
    <property type="evidence" value="ECO:0007669"/>
    <property type="project" value="InterPro"/>
</dbReference>
<accession>A0AA89CSC9</accession>
<dbReference type="PRINTS" id="PR00301">
    <property type="entry name" value="HEATSHOCK70"/>
</dbReference>
<evidence type="ECO:0000256" key="4">
    <source>
        <dbReference type="ARBA" id="ARBA00023186"/>
    </source>
</evidence>
<dbReference type="AlphaFoldDB" id="A0AA89CSC9"/>
<dbReference type="GO" id="GO:0005524">
    <property type="term" value="F:ATP binding"/>
    <property type="evidence" value="ECO:0007669"/>
    <property type="project" value="UniProtKB-KW"/>
</dbReference>
<sequence>MAFSIGIDLGTTNTVVSTGRVGVNGNVEVITESINQIGADGFSVETQDYIPSFLYVEDGEHYVGLMAKAMKGQKRNRVIASSKNFMGQSNYEWEIDGERYNPEKVAAYFLGAVRNHLKDKYGKNVDLTNSVITVPASFNLDQRNATKMAAKLTGFGEDVTLISEPTAAILDFINEQRKFGDEYKDVDFKDFKNVLVFDLGGGTCDIAILKVKINEDKVYVEELAVSPHTLIGGFNFDIYVAKAILRDYCKENNIDINQFSKEQIDELENKLVVKAESAKIMMAGQYERYKDRDNVIEHIDKKPYPIQIPEAINGHALKYNLTMSKYNKYINSLITEDKSTDNIITPITNTMNSANLKVNDIDYVFCVGGMTKYPMVKETIKNYFNKEPLNFLDSMKAVSKGAAAYKLFNVEETSVSENVVSVVPTLPQTVFLNVKNGLPITLIEAKTKAGTPIILENAIKVTSEIAVELELYSGRSAFDPELKKLNNLKLDFPHGVQVGTGINLKMEYTDKGILNFEAWINGNEDIRAKIELEGSNISNEEVEKIKEKYKFGNVGGIH</sequence>
<dbReference type="Proteomes" id="UP000030016">
    <property type="component" value="Unassembled WGS sequence"/>
</dbReference>
<evidence type="ECO:0000313" key="7">
    <source>
        <dbReference type="Proteomes" id="UP000030016"/>
    </source>
</evidence>
<evidence type="ECO:0000256" key="2">
    <source>
        <dbReference type="ARBA" id="ARBA00022741"/>
    </source>
</evidence>
<organism evidence="6 7">
    <name type="scientific">Clostridium novyi A str. 4570</name>
    <dbReference type="NCBI Taxonomy" id="1444290"/>
    <lineage>
        <taxon>Bacteria</taxon>
        <taxon>Bacillati</taxon>
        <taxon>Bacillota</taxon>
        <taxon>Clostridia</taxon>
        <taxon>Eubacteriales</taxon>
        <taxon>Clostridiaceae</taxon>
        <taxon>Clostridium</taxon>
    </lineage>
</organism>
<dbReference type="Gene3D" id="3.90.640.10">
    <property type="entry name" value="Actin, Chain A, domain 4"/>
    <property type="match status" value="1"/>
</dbReference>
<dbReference type="Pfam" id="PF00012">
    <property type="entry name" value="HSP70"/>
    <property type="match status" value="1"/>
</dbReference>
<keyword evidence="2 5" id="KW-0547">Nucleotide-binding</keyword>
<keyword evidence="4" id="KW-0143">Chaperone</keyword>